<feature type="compositionally biased region" description="Low complexity" evidence="1">
    <location>
        <begin position="299"/>
        <end position="310"/>
    </location>
</feature>
<feature type="transmembrane region" description="Helical" evidence="2">
    <location>
        <begin position="176"/>
        <end position="196"/>
    </location>
</feature>
<evidence type="ECO:0000259" key="3">
    <source>
        <dbReference type="Pfam" id="PF20151"/>
    </source>
</evidence>
<dbReference type="EMBL" id="WHUW01000182">
    <property type="protein sequence ID" value="KAF8419124.1"/>
    <property type="molecule type" value="Genomic_DNA"/>
</dbReference>
<comment type="caution">
    <text evidence="4">The sequence shown here is derived from an EMBL/GenBank/DDBJ whole genome shotgun (WGS) entry which is preliminary data.</text>
</comment>
<feature type="transmembrane region" description="Helical" evidence="2">
    <location>
        <begin position="84"/>
        <end position="106"/>
    </location>
</feature>
<keyword evidence="2" id="KW-1133">Transmembrane helix</keyword>
<gene>
    <name evidence="4" type="ORF">L210DRAFT_2344366</name>
</gene>
<feature type="region of interest" description="Disordered" evidence="1">
    <location>
        <begin position="296"/>
        <end position="332"/>
    </location>
</feature>
<feature type="transmembrane region" description="Helical" evidence="2">
    <location>
        <begin position="247"/>
        <end position="268"/>
    </location>
</feature>
<feature type="transmembrane region" description="Helical" evidence="2">
    <location>
        <begin position="118"/>
        <end position="140"/>
    </location>
</feature>
<evidence type="ECO:0000313" key="5">
    <source>
        <dbReference type="Proteomes" id="UP001194468"/>
    </source>
</evidence>
<evidence type="ECO:0000313" key="4">
    <source>
        <dbReference type="EMBL" id="KAF8419124.1"/>
    </source>
</evidence>
<name>A0AAD4BBZ1_BOLED</name>
<evidence type="ECO:0000256" key="2">
    <source>
        <dbReference type="SAM" id="Phobius"/>
    </source>
</evidence>
<keyword evidence="5" id="KW-1185">Reference proteome</keyword>
<organism evidence="4 5">
    <name type="scientific">Boletus edulis BED1</name>
    <dbReference type="NCBI Taxonomy" id="1328754"/>
    <lineage>
        <taxon>Eukaryota</taxon>
        <taxon>Fungi</taxon>
        <taxon>Dikarya</taxon>
        <taxon>Basidiomycota</taxon>
        <taxon>Agaricomycotina</taxon>
        <taxon>Agaricomycetes</taxon>
        <taxon>Agaricomycetidae</taxon>
        <taxon>Boletales</taxon>
        <taxon>Boletineae</taxon>
        <taxon>Boletaceae</taxon>
        <taxon>Boletoideae</taxon>
        <taxon>Boletus</taxon>
    </lineage>
</organism>
<reference evidence="4" key="1">
    <citation type="submission" date="2019-10" db="EMBL/GenBank/DDBJ databases">
        <authorList>
            <consortium name="DOE Joint Genome Institute"/>
            <person name="Kuo A."/>
            <person name="Miyauchi S."/>
            <person name="Kiss E."/>
            <person name="Drula E."/>
            <person name="Kohler A."/>
            <person name="Sanchez-Garcia M."/>
            <person name="Andreopoulos B."/>
            <person name="Barry K.W."/>
            <person name="Bonito G."/>
            <person name="Buee M."/>
            <person name="Carver A."/>
            <person name="Chen C."/>
            <person name="Cichocki N."/>
            <person name="Clum A."/>
            <person name="Culley D."/>
            <person name="Crous P.W."/>
            <person name="Fauchery L."/>
            <person name="Girlanda M."/>
            <person name="Hayes R."/>
            <person name="Keri Z."/>
            <person name="LaButti K."/>
            <person name="Lipzen A."/>
            <person name="Lombard V."/>
            <person name="Magnuson J."/>
            <person name="Maillard F."/>
            <person name="Morin E."/>
            <person name="Murat C."/>
            <person name="Nolan M."/>
            <person name="Ohm R."/>
            <person name="Pangilinan J."/>
            <person name="Pereira M."/>
            <person name="Perotto S."/>
            <person name="Peter M."/>
            <person name="Riley R."/>
            <person name="Sitrit Y."/>
            <person name="Stielow B."/>
            <person name="Szollosi G."/>
            <person name="Zifcakova L."/>
            <person name="Stursova M."/>
            <person name="Spatafora J.W."/>
            <person name="Tedersoo L."/>
            <person name="Vaario L.-M."/>
            <person name="Yamada A."/>
            <person name="Yan M."/>
            <person name="Wang P."/>
            <person name="Xu J."/>
            <person name="Bruns T."/>
            <person name="Baldrian P."/>
            <person name="Vilgalys R."/>
            <person name="Henrissat B."/>
            <person name="Grigoriev I.V."/>
            <person name="Hibbett D."/>
            <person name="Nagy L.G."/>
            <person name="Martin F.M."/>
        </authorList>
    </citation>
    <scope>NUCLEOTIDE SEQUENCE</scope>
    <source>
        <strain evidence="4">BED1</strain>
    </source>
</reference>
<dbReference type="Proteomes" id="UP001194468">
    <property type="component" value="Unassembled WGS sequence"/>
</dbReference>
<dbReference type="InterPro" id="IPR045340">
    <property type="entry name" value="DUF6533"/>
</dbReference>
<feature type="transmembrane region" description="Helical" evidence="2">
    <location>
        <begin position="217"/>
        <end position="235"/>
    </location>
</feature>
<sequence>MSSDIQTTLELLVLNNYLSLTSVAVVVYDYIITISREIEYIWLRPWSWVSTMFIVVRYIGLYWIMTNALKGSSFVPGPLEVSTVIYLISGWALVLFISATDLMMILRVYAMWNRSRTILSILLSIFVAQTIVAVVLDGIYNNPNTHVLVTLNQVSDFSFCNISYINTPATVQVYRAAPRLVLSAVLVILAVSQTLKESFEMYKATKQWQPNRYMQKLVADGILYFIVNVVCQIYYVVIPVEAPTNDVAVFLGTCVDLAFYNLIPRFIIGIREFYDRDICGGFHIDTGFGVVSQSNAGPGTSVSSGTSSSSDLEMGRVHGSGLNEDSPIGSRG</sequence>
<keyword evidence="2" id="KW-0812">Transmembrane</keyword>
<dbReference type="AlphaFoldDB" id="A0AAD4BBZ1"/>
<evidence type="ECO:0000256" key="1">
    <source>
        <dbReference type="SAM" id="MobiDB-lite"/>
    </source>
</evidence>
<protein>
    <recommendedName>
        <fullName evidence="3">DUF6533 domain-containing protein</fullName>
    </recommendedName>
</protein>
<keyword evidence="2" id="KW-0472">Membrane</keyword>
<proteinExistence type="predicted"/>
<dbReference type="Pfam" id="PF20151">
    <property type="entry name" value="DUF6533"/>
    <property type="match status" value="1"/>
</dbReference>
<feature type="transmembrane region" description="Helical" evidence="2">
    <location>
        <begin position="46"/>
        <end position="64"/>
    </location>
</feature>
<feature type="domain" description="DUF6533" evidence="3">
    <location>
        <begin position="17"/>
        <end position="61"/>
    </location>
</feature>
<feature type="transmembrane region" description="Helical" evidence="2">
    <location>
        <begin position="12"/>
        <end position="34"/>
    </location>
</feature>
<reference evidence="4" key="2">
    <citation type="journal article" date="2020" name="Nat. Commun.">
        <title>Large-scale genome sequencing of mycorrhizal fungi provides insights into the early evolution of symbiotic traits.</title>
        <authorList>
            <person name="Miyauchi S."/>
            <person name="Kiss E."/>
            <person name="Kuo A."/>
            <person name="Drula E."/>
            <person name="Kohler A."/>
            <person name="Sanchez-Garcia M."/>
            <person name="Morin E."/>
            <person name="Andreopoulos B."/>
            <person name="Barry K.W."/>
            <person name="Bonito G."/>
            <person name="Buee M."/>
            <person name="Carver A."/>
            <person name="Chen C."/>
            <person name="Cichocki N."/>
            <person name="Clum A."/>
            <person name="Culley D."/>
            <person name="Crous P.W."/>
            <person name="Fauchery L."/>
            <person name="Girlanda M."/>
            <person name="Hayes R.D."/>
            <person name="Keri Z."/>
            <person name="LaButti K."/>
            <person name="Lipzen A."/>
            <person name="Lombard V."/>
            <person name="Magnuson J."/>
            <person name="Maillard F."/>
            <person name="Murat C."/>
            <person name="Nolan M."/>
            <person name="Ohm R.A."/>
            <person name="Pangilinan J."/>
            <person name="Pereira M.F."/>
            <person name="Perotto S."/>
            <person name="Peter M."/>
            <person name="Pfister S."/>
            <person name="Riley R."/>
            <person name="Sitrit Y."/>
            <person name="Stielow J.B."/>
            <person name="Szollosi G."/>
            <person name="Zifcakova L."/>
            <person name="Stursova M."/>
            <person name="Spatafora J.W."/>
            <person name="Tedersoo L."/>
            <person name="Vaario L.M."/>
            <person name="Yamada A."/>
            <person name="Yan M."/>
            <person name="Wang P."/>
            <person name="Xu J."/>
            <person name="Bruns T."/>
            <person name="Baldrian P."/>
            <person name="Vilgalys R."/>
            <person name="Dunand C."/>
            <person name="Henrissat B."/>
            <person name="Grigoriev I.V."/>
            <person name="Hibbett D."/>
            <person name="Nagy L.G."/>
            <person name="Martin F.M."/>
        </authorList>
    </citation>
    <scope>NUCLEOTIDE SEQUENCE</scope>
    <source>
        <strain evidence="4">BED1</strain>
    </source>
</reference>
<accession>A0AAD4BBZ1</accession>